<sequence>MGQVPARISACLADISAWMSTHHLKLNLGKTELLFLPAKGSPMIDASITVEGSIVSPSQSARSLGVTLDNQLCFSSHIAAMTRTCRFSLHNIRRIRPFLTQEATQLLVQALVISRLDYCNSLLAGLPACAIKPLQLVQNAAARLVFNQPKFTHVTPLLSSLHWLPIAARIRFKSLVLAFQAARGTAPLYLQSLITPYTPPRPLRSASSGKLTMFPLGAWQPLLAVSPVLCPDPSLVEQLSAIGQDHGIICDLPQETQNPPLQTPLPLPLSIWLNCLHHCLLVQPYTPPQKSKKIN</sequence>
<name>A0AAD7SBQ2_9TELE</name>
<evidence type="ECO:0000313" key="1">
    <source>
        <dbReference type="EMBL" id="KAJ8399382.1"/>
    </source>
</evidence>
<protein>
    <recommendedName>
        <fullName evidence="3">Reverse transcriptase</fullName>
    </recommendedName>
</protein>
<organism evidence="1 2">
    <name type="scientific">Aldrovandia affinis</name>
    <dbReference type="NCBI Taxonomy" id="143900"/>
    <lineage>
        <taxon>Eukaryota</taxon>
        <taxon>Metazoa</taxon>
        <taxon>Chordata</taxon>
        <taxon>Craniata</taxon>
        <taxon>Vertebrata</taxon>
        <taxon>Euteleostomi</taxon>
        <taxon>Actinopterygii</taxon>
        <taxon>Neopterygii</taxon>
        <taxon>Teleostei</taxon>
        <taxon>Notacanthiformes</taxon>
        <taxon>Halosauridae</taxon>
        <taxon>Aldrovandia</taxon>
    </lineage>
</organism>
<evidence type="ECO:0008006" key="3">
    <source>
        <dbReference type="Google" id="ProtNLM"/>
    </source>
</evidence>
<evidence type="ECO:0000313" key="2">
    <source>
        <dbReference type="Proteomes" id="UP001221898"/>
    </source>
</evidence>
<reference evidence="1" key="1">
    <citation type="journal article" date="2023" name="Science">
        <title>Genome structures resolve the early diversification of teleost fishes.</title>
        <authorList>
            <person name="Parey E."/>
            <person name="Louis A."/>
            <person name="Montfort J."/>
            <person name="Bouchez O."/>
            <person name="Roques C."/>
            <person name="Iampietro C."/>
            <person name="Lluch J."/>
            <person name="Castinel A."/>
            <person name="Donnadieu C."/>
            <person name="Desvignes T."/>
            <person name="Floi Bucao C."/>
            <person name="Jouanno E."/>
            <person name="Wen M."/>
            <person name="Mejri S."/>
            <person name="Dirks R."/>
            <person name="Jansen H."/>
            <person name="Henkel C."/>
            <person name="Chen W.J."/>
            <person name="Zahm M."/>
            <person name="Cabau C."/>
            <person name="Klopp C."/>
            <person name="Thompson A.W."/>
            <person name="Robinson-Rechavi M."/>
            <person name="Braasch I."/>
            <person name="Lecointre G."/>
            <person name="Bobe J."/>
            <person name="Postlethwait J.H."/>
            <person name="Berthelot C."/>
            <person name="Roest Crollius H."/>
            <person name="Guiguen Y."/>
        </authorList>
    </citation>
    <scope>NUCLEOTIDE SEQUENCE</scope>
    <source>
        <strain evidence="1">NC1722</strain>
    </source>
</reference>
<dbReference type="EMBL" id="JAINUG010000083">
    <property type="protein sequence ID" value="KAJ8399382.1"/>
    <property type="molecule type" value="Genomic_DNA"/>
</dbReference>
<comment type="caution">
    <text evidence="1">The sequence shown here is derived from an EMBL/GenBank/DDBJ whole genome shotgun (WGS) entry which is preliminary data.</text>
</comment>
<proteinExistence type="predicted"/>
<dbReference type="Proteomes" id="UP001221898">
    <property type="component" value="Unassembled WGS sequence"/>
</dbReference>
<dbReference type="PANTHER" id="PTHR33332">
    <property type="entry name" value="REVERSE TRANSCRIPTASE DOMAIN-CONTAINING PROTEIN"/>
    <property type="match status" value="1"/>
</dbReference>
<dbReference type="AlphaFoldDB" id="A0AAD7SBQ2"/>
<keyword evidence="2" id="KW-1185">Reference proteome</keyword>
<gene>
    <name evidence="1" type="ORF">AAFF_G00410940</name>
</gene>
<accession>A0AAD7SBQ2</accession>